<protein>
    <submittedName>
        <fullName evidence="3">Tetratricopeptide repeat protein</fullName>
    </submittedName>
</protein>
<keyword evidence="1" id="KW-0175">Coiled coil</keyword>
<dbReference type="RefSeq" id="WP_000816419.1">
    <property type="nucleotide sequence ID" value="NZ_CP186594.1"/>
</dbReference>
<keyword evidence="2" id="KW-0812">Transmembrane</keyword>
<evidence type="ECO:0000313" key="3">
    <source>
        <dbReference type="EMBL" id="MBE8429791.1"/>
    </source>
</evidence>
<dbReference type="GeneID" id="61143959"/>
<dbReference type="AlphaFoldDB" id="A0AA40WAR8"/>
<dbReference type="InterPro" id="IPR019734">
    <property type="entry name" value="TPR_rpt"/>
</dbReference>
<dbReference type="Pfam" id="PF13181">
    <property type="entry name" value="TPR_8"/>
    <property type="match status" value="1"/>
</dbReference>
<reference evidence="3" key="1">
    <citation type="submission" date="2020-10" db="EMBL/GenBank/DDBJ databases">
        <title>New Zealand Leptospira genomics.</title>
        <authorList>
            <person name="Wilkinson D.A."/>
            <person name="Nisa S."/>
            <person name="Moinet M."/>
            <person name="Benschop J."/>
        </authorList>
    </citation>
    <scope>NUCLEOTIDE SEQUENCE</scope>
    <source>
        <strain evidence="3">ESR8</strain>
    </source>
</reference>
<comment type="caution">
    <text evidence="3">The sequence shown here is derived from an EMBL/GenBank/DDBJ whole genome shotgun (WGS) entry which is preliminary data.</text>
</comment>
<keyword evidence="2" id="KW-1133">Transmembrane helix</keyword>
<gene>
    <name evidence="3" type="ORF">IQB77_07945</name>
</gene>
<dbReference type="InterPro" id="IPR011990">
    <property type="entry name" value="TPR-like_helical_dom_sf"/>
</dbReference>
<name>A0AA40WAR8_LEPIR</name>
<dbReference type="SUPFAM" id="SSF48452">
    <property type="entry name" value="TPR-like"/>
    <property type="match status" value="1"/>
</dbReference>
<feature type="transmembrane region" description="Helical" evidence="2">
    <location>
        <begin position="84"/>
        <end position="100"/>
    </location>
</feature>
<dbReference type="Gene3D" id="1.25.40.10">
    <property type="entry name" value="Tetratricopeptide repeat domain"/>
    <property type="match status" value="1"/>
</dbReference>
<evidence type="ECO:0000256" key="1">
    <source>
        <dbReference type="SAM" id="Coils"/>
    </source>
</evidence>
<keyword evidence="2" id="KW-0472">Membrane</keyword>
<evidence type="ECO:0000256" key="2">
    <source>
        <dbReference type="SAM" id="Phobius"/>
    </source>
</evidence>
<accession>A0AA40WAR8</accession>
<organism evidence="3 4">
    <name type="scientific">Leptospira interrogans serovar Pomona</name>
    <dbReference type="NCBI Taxonomy" id="44276"/>
    <lineage>
        <taxon>Bacteria</taxon>
        <taxon>Pseudomonadati</taxon>
        <taxon>Spirochaetota</taxon>
        <taxon>Spirochaetia</taxon>
        <taxon>Leptospirales</taxon>
        <taxon>Leptospiraceae</taxon>
        <taxon>Leptospira</taxon>
    </lineage>
</organism>
<proteinExistence type="predicted"/>
<dbReference type="EMBL" id="JADDXF010000010">
    <property type="protein sequence ID" value="MBE8429791.1"/>
    <property type="molecule type" value="Genomic_DNA"/>
</dbReference>
<sequence>MKRADSSRGNIMIQKSVILILEPLSKLLKNKTIHSAVKIFDKSLGRILLKTQRFRYENFKESNSNFVFRKTARRQKLKKSCTHCWKRILILSFCLFVFISCERSKNFGFQNRVDRPPTVEDLEDWKERLAMEEAEIIELEKKISSMAQKTRSAGVLSWKIAQGYMKIGDYDMGVKFYNRALKENNEGKKIEIVGAELHFFEPAIPYFEKALLLKPVDQQLLFETALAYANASKDRGWETTRRQIAIDLFTHLSIQDPRDSRFPFQLALIYFDSSMADSSWEGVSAGFHDQDKAFKILDDIIKKESRNVPARFAKANFLYRLGKVDDSKEEYLKVKKTIEDLNDAGLVRGGLEKNDSYQNVLQNLKKIEETYSRSE</sequence>
<feature type="coiled-coil region" evidence="1">
    <location>
        <begin position="122"/>
        <end position="149"/>
    </location>
</feature>
<dbReference type="Proteomes" id="UP000644282">
    <property type="component" value="Unassembled WGS sequence"/>
</dbReference>
<evidence type="ECO:0000313" key="4">
    <source>
        <dbReference type="Proteomes" id="UP000644282"/>
    </source>
</evidence>